<protein>
    <submittedName>
        <fullName evidence="1">Uncharacterized protein</fullName>
    </submittedName>
</protein>
<keyword evidence="2" id="KW-1185">Reference proteome</keyword>
<sequence length="32" mass="3928">MAFFCLFVFLCSFFIGDAIWNFNYHRLYSKLI</sequence>
<dbReference type="InParanoid" id="A0A3N7EZU6"/>
<dbReference type="AlphaFoldDB" id="A0A3N7EZU6"/>
<gene>
    <name evidence="1" type="ORF">POPTR_005G223432</name>
</gene>
<reference evidence="1 2" key="1">
    <citation type="journal article" date="2006" name="Science">
        <title>The genome of black cottonwood, Populus trichocarpa (Torr. &amp; Gray).</title>
        <authorList>
            <person name="Tuskan G.A."/>
            <person name="Difazio S."/>
            <person name="Jansson S."/>
            <person name="Bohlmann J."/>
            <person name="Grigoriev I."/>
            <person name="Hellsten U."/>
            <person name="Putnam N."/>
            <person name="Ralph S."/>
            <person name="Rombauts S."/>
            <person name="Salamov A."/>
            <person name="Schein J."/>
            <person name="Sterck L."/>
            <person name="Aerts A."/>
            <person name="Bhalerao R.R."/>
            <person name="Bhalerao R.P."/>
            <person name="Blaudez D."/>
            <person name="Boerjan W."/>
            <person name="Brun A."/>
            <person name="Brunner A."/>
            <person name="Busov V."/>
            <person name="Campbell M."/>
            <person name="Carlson J."/>
            <person name="Chalot M."/>
            <person name="Chapman J."/>
            <person name="Chen G.L."/>
            <person name="Cooper D."/>
            <person name="Coutinho P.M."/>
            <person name="Couturier J."/>
            <person name="Covert S."/>
            <person name="Cronk Q."/>
            <person name="Cunningham R."/>
            <person name="Davis J."/>
            <person name="Degroeve S."/>
            <person name="Dejardin A."/>
            <person name="Depamphilis C."/>
            <person name="Detter J."/>
            <person name="Dirks B."/>
            <person name="Dubchak I."/>
            <person name="Duplessis S."/>
            <person name="Ehlting J."/>
            <person name="Ellis B."/>
            <person name="Gendler K."/>
            <person name="Goodstein D."/>
            <person name="Gribskov M."/>
            <person name="Grimwood J."/>
            <person name="Groover A."/>
            <person name="Gunter L."/>
            <person name="Hamberger B."/>
            <person name="Heinze B."/>
            <person name="Helariutta Y."/>
            <person name="Henrissat B."/>
            <person name="Holligan D."/>
            <person name="Holt R."/>
            <person name="Huang W."/>
            <person name="Islam-Faridi N."/>
            <person name="Jones S."/>
            <person name="Jones-Rhoades M."/>
            <person name="Jorgensen R."/>
            <person name="Joshi C."/>
            <person name="Kangasjarvi J."/>
            <person name="Karlsson J."/>
            <person name="Kelleher C."/>
            <person name="Kirkpatrick R."/>
            <person name="Kirst M."/>
            <person name="Kohler A."/>
            <person name="Kalluri U."/>
            <person name="Larimer F."/>
            <person name="Leebens-Mack J."/>
            <person name="Leple J.C."/>
            <person name="Locascio P."/>
            <person name="Lou Y."/>
            <person name="Lucas S."/>
            <person name="Martin F."/>
            <person name="Montanini B."/>
            <person name="Napoli C."/>
            <person name="Nelson D.R."/>
            <person name="Nelson C."/>
            <person name="Nieminen K."/>
            <person name="Nilsson O."/>
            <person name="Pereda V."/>
            <person name="Peter G."/>
            <person name="Philippe R."/>
            <person name="Pilate G."/>
            <person name="Poliakov A."/>
            <person name="Razumovskaya J."/>
            <person name="Richardson P."/>
            <person name="Rinaldi C."/>
            <person name="Ritland K."/>
            <person name="Rouze P."/>
            <person name="Ryaboy D."/>
            <person name="Schmutz J."/>
            <person name="Schrader J."/>
            <person name="Segerman B."/>
            <person name="Shin H."/>
            <person name="Siddiqui A."/>
            <person name="Sterky F."/>
            <person name="Terry A."/>
            <person name="Tsai C.J."/>
            <person name="Uberbacher E."/>
            <person name="Unneberg P."/>
            <person name="Vahala J."/>
            <person name="Wall K."/>
            <person name="Wessler S."/>
            <person name="Yang G."/>
            <person name="Yin T."/>
            <person name="Douglas C."/>
            <person name="Marra M."/>
            <person name="Sandberg G."/>
            <person name="Van de Peer Y."/>
            <person name="Rokhsar D."/>
        </authorList>
    </citation>
    <scope>NUCLEOTIDE SEQUENCE [LARGE SCALE GENOMIC DNA]</scope>
    <source>
        <strain evidence="2">cv. Nisqually</strain>
    </source>
</reference>
<dbReference type="Proteomes" id="UP000006729">
    <property type="component" value="Chromosome 5"/>
</dbReference>
<evidence type="ECO:0000313" key="1">
    <source>
        <dbReference type="EMBL" id="RQO90927.1"/>
    </source>
</evidence>
<proteinExistence type="predicted"/>
<evidence type="ECO:0000313" key="2">
    <source>
        <dbReference type="Proteomes" id="UP000006729"/>
    </source>
</evidence>
<organism evidence="1 2">
    <name type="scientific">Populus trichocarpa</name>
    <name type="common">Western balsam poplar</name>
    <name type="synonym">Populus balsamifera subsp. trichocarpa</name>
    <dbReference type="NCBI Taxonomy" id="3694"/>
    <lineage>
        <taxon>Eukaryota</taxon>
        <taxon>Viridiplantae</taxon>
        <taxon>Streptophyta</taxon>
        <taxon>Embryophyta</taxon>
        <taxon>Tracheophyta</taxon>
        <taxon>Spermatophyta</taxon>
        <taxon>Magnoliopsida</taxon>
        <taxon>eudicotyledons</taxon>
        <taxon>Gunneridae</taxon>
        <taxon>Pentapetalae</taxon>
        <taxon>rosids</taxon>
        <taxon>fabids</taxon>
        <taxon>Malpighiales</taxon>
        <taxon>Salicaceae</taxon>
        <taxon>Saliceae</taxon>
        <taxon>Populus</taxon>
    </lineage>
</organism>
<accession>A0A3N7EZU6</accession>
<dbReference type="EMBL" id="CM009294">
    <property type="protein sequence ID" value="RQO90927.1"/>
    <property type="molecule type" value="Genomic_DNA"/>
</dbReference>
<name>A0A3N7EZU6_POPTR</name>